<gene>
    <name evidence="1" type="ORF">WS90_26680</name>
</gene>
<dbReference type="EMBL" id="LOYH01000091">
    <property type="protein sequence ID" value="KVK75701.1"/>
    <property type="molecule type" value="Genomic_DNA"/>
</dbReference>
<dbReference type="AlphaFoldDB" id="A0A124RVM8"/>
<proteinExistence type="predicted"/>
<evidence type="ECO:0008006" key="3">
    <source>
        <dbReference type="Google" id="ProtNLM"/>
    </source>
</evidence>
<comment type="caution">
    <text evidence="1">The sequence shown here is derived from an EMBL/GenBank/DDBJ whole genome shotgun (WGS) entry which is preliminary data.</text>
</comment>
<evidence type="ECO:0000313" key="1">
    <source>
        <dbReference type="EMBL" id="KVK75701.1"/>
    </source>
</evidence>
<dbReference type="PROSITE" id="PS51257">
    <property type="entry name" value="PROKAR_LIPOPROTEIN"/>
    <property type="match status" value="1"/>
</dbReference>
<dbReference type="Proteomes" id="UP000069001">
    <property type="component" value="Unassembled WGS sequence"/>
</dbReference>
<dbReference type="RefSeq" id="WP_059521108.1">
    <property type="nucleotide sequence ID" value="NZ_CADEUP010000010.1"/>
</dbReference>
<reference evidence="1 2" key="1">
    <citation type="submission" date="2015-11" db="EMBL/GenBank/DDBJ databases">
        <title>Expanding the genomic diversity of Burkholderia species for the development of highly accurate diagnostics.</title>
        <authorList>
            <person name="Sahl J."/>
            <person name="Keim P."/>
            <person name="Wagner D."/>
        </authorList>
    </citation>
    <scope>NUCLEOTIDE SEQUENCE [LARGE SCALE GENOMIC DNA]</scope>
    <source>
        <strain evidence="1 2">MSMB1302</strain>
    </source>
</reference>
<protein>
    <recommendedName>
        <fullName evidence="3">Lipoprotein</fullName>
    </recommendedName>
</protein>
<name>A0A124RVM8_BURCE</name>
<organism evidence="1 2">
    <name type="scientific">Burkholderia cepacia</name>
    <name type="common">Pseudomonas cepacia</name>
    <dbReference type="NCBI Taxonomy" id="292"/>
    <lineage>
        <taxon>Bacteria</taxon>
        <taxon>Pseudomonadati</taxon>
        <taxon>Pseudomonadota</taxon>
        <taxon>Betaproteobacteria</taxon>
        <taxon>Burkholderiales</taxon>
        <taxon>Burkholderiaceae</taxon>
        <taxon>Burkholderia</taxon>
        <taxon>Burkholderia cepacia complex</taxon>
    </lineage>
</organism>
<accession>A0A124RVM8</accession>
<evidence type="ECO:0000313" key="2">
    <source>
        <dbReference type="Proteomes" id="UP000069001"/>
    </source>
</evidence>
<sequence length="90" mass="10176">MMRLLLFAALTMTIGACSKYKDEKWTALQNMPAFAEPNDDRTQPVFTVRKGESCVPLADRVAKIYAYTQVHCESGTGWVLDDAFDKRRGK</sequence>